<name>A0A852XH60_9MICO</name>
<evidence type="ECO:0000313" key="8">
    <source>
        <dbReference type="Proteomes" id="UP000592181"/>
    </source>
</evidence>
<evidence type="ECO:0000256" key="3">
    <source>
        <dbReference type="ARBA" id="ARBA00023012"/>
    </source>
</evidence>
<dbReference type="RefSeq" id="WP_179463174.1">
    <property type="nucleotide sequence ID" value="NZ_JACBZX010000001.1"/>
</dbReference>
<dbReference type="GO" id="GO:0000160">
    <property type="term" value="P:phosphorelay signal transduction system"/>
    <property type="evidence" value="ECO:0007669"/>
    <property type="project" value="UniProtKB-KW"/>
</dbReference>
<keyword evidence="4" id="KW-1133">Transmembrane helix</keyword>
<dbReference type="Proteomes" id="UP000592181">
    <property type="component" value="Unassembled WGS sequence"/>
</dbReference>
<feature type="domain" description="Histidine kinase/HSP90-like ATPase" evidence="5">
    <location>
        <begin position="292"/>
        <end position="387"/>
    </location>
</feature>
<feature type="transmembrane region" description="Helical" evidence="4">
    <location>
        <begin position="118"/>
        <end position="140"/>
    </location>
</feature>
<protein>
    <submittedName>
        <fullName evidence="7">Signal transduction histidine kinase</fullName>
    </submittedName>
</protein>
<dbReference type="InterPro" id="IPR050482">
    <property type="entry name" value="Sensor_HK_TwoCompSys"/>
</dbReference>
<keyword evidence="4" id="KW-0472">Membrane</keyword>
<evidence type="ECO:0000256" key="4">
    <source>
        <dbReference type="SAM" id="Phobius"/>
    </source>
</evidence>
<sequence>MSAGPEVTGRQYHPSPLIDSAGGRGLAIYRLLALAYALALLVSHGEHVQRWWVALGYLGVLLVWSLVAPLLPRATVLAVVAELALAVTGIFLTNVVYEPAQVSAGIQTVPGVWSAAPVFAAALLGGARGGIAGAAVIATANIVQTQNHSPLMWHNIVLLFMLGGLVGLAVQLARQSQVRLEAALAASERLAERERIGREVHDGVLQALALINRRGRDLGGEAGDLADLAAEQERSLRALITRFEPASGAAASRDGSGPGRADLAALLVRHRSAQVEVVLPAGPLVLPTQVATELDAAVGAALDNVERHAGADAHAWVLVDADDERVEVVIRDDGTGMDEGRLVEAAEEGRLGASSSIRGRMHDLGGEAAWRAPATGGCTVTLTLPRPEVAGSAP</sequence>
<proteinExistence type="predicted"/>
<gene>
    <name evidence="7" type="ORF">BJY28_002344</name>
</gene>
<dbReference type="Pfam" id="PF02518">
    <property type="entry name" value="HATPase_c"/>
    <property type="match status" value="1"/>
</dbReference>
<keyword evidence="3" id="KW-0902">Two-component regulatory system</keyword>
<dbReference type="PANTHER" id="PTHR24421:SF61">
    <property type="entry name" value="OXYGEN SENSOR HISTIDINE KINASE NREB"/>
    <property type="match status" value="1"/>
</dbReference>
<feature type="transmembrane region" description="Helical" evidence="4">
    <location>
        <begin position="152"/>
        <end position="170"/>
    </location>
</feature>
<dbReference type="SUPFAM" id="SSF55874">
    <property type="entry name" value="ATPase domain of HSP90 chaperone/DNA topoisomerase II/histidine kinase"/>
    <property type="match status" value="1"/>
</dbReference>
<comment type="caution">
    <text evidence="7">The sequence shown here is derived from an EMBL/GenBank/DDBJ whole genome shotgun (WGS) entry which is preliminary data.</text>
</comment>
<dbReference type="GO" id="GO:0016301">
    <property type="term" value="F:kinase activity"/>
    <property type="evidence" value="ECO:0007669"/>
    <property type="project" value="UniProtKB-KW"/>
</dbReference>
<feature type="transmembrane region" description="Helical" evidence="4">
    <location>
        <begin position="26"/>
        <end position="44"/>
    </location>
</feature>
<feature type="domain" description="DUF5931" evidence="6">
    <location>
        <begin position="24"/>
        <end position="178"/>
    </location>
</feature>
<keyword evidence="8" id="KW-1185">Reference proteome</keyword>
<feature type="transmembrane region" description="Helical" evidence="4">
    <location>
        <begin position="77"/>
        <end position="97"/>
    </location>
</feature>
<dbReference type="InterPro" id="IPR036890">
    <property type="entry name" value="HATPase_C_sf"/>
</dbReference>
<evidence type="ECO:0000313" key="7">
    <source>
        <dbReference type="EMBL" id="NYG37875.1"/>
    </source>
</evidence>
<keyword evidence="1" id="KW-0808">Transferase</keyword>
<accession>A0A852XH60</accession>
<dbReference type="InterPro" id="IPR003594">
    <property type="entry name" value="HATPase_dom"/>
</dbReference>
<dbReference type="EMBL" id="JACBZX010000001">
    <property type="protein sequence ID" value="NYG37875.1"/>
    <property type="molecule type" value="Genomic_DNA"/>
</dbReference>
<dbReference type="Gene3D" id="3.30.565.10">
    <property type="entry name" value="Histidine kinase-like ATPase, C-terminal domain"/>
    <property type="match status" value="1"/>
</dbReference>
<dbReference type="Pfam" id="PF19354">
    <property type="entry name" value="DUF5931"/>
    <property type="match status" value="1"/>
</dbReference>
<keyword evidence="2 7" id="KW-0418">Kinase</keyword>
<dbReference type="PANTHER" id="PTHR24421">
    <property type="entry name" value="NITRATE/NITRITE SENSOR PROTEIN NARX-RELATED"/>
    <property type="match status" value="1"/>
</dbReference>
<keyword evidence="4" id="KW-0812">Transmembrane</keyword>
<evidence type="ECO:0000259" key="5">
    <source>
        <dbReference type="Pfam" id="PF02518"/>
    </source>
</evidence>
<evidence type="ECO:0000259" key="6">
    <source>
        <dbReference type="Pfam" id="PF19354"/>
    </source>
</evidence>
<evidence type="ECO:0000256" key="2">
    <source>
        <dbReference type="ARBA" id="ARBA00022777"/>
    </source>
</evidence>
<dbReference type="AlphaFoldDB" id="A0A852XH60"/>
<dbReference type="NCBIfam" id="NF047322">
    <property type="entry name" value="HK_morpho_MacS"/>
    <property type="match status" value="1"/>
</dbReference>
<organism evidence="7 8">
    <name type="scientific">Janibacter alkaliphilus</name>
    <dbReference type="NCBI Taxonomy" id="1069963"/>
    <lineage>
        <taxon>Bacteria</taxon>
        <taxon>Bacillati</taxon>
        <taxon>Actinomycetota</taxon>
        <taxon>Actinomycetes</taxon>
        <taxon>Micrococcales</taxon>
        <taxon>Intrasporangiaceae</taxon>
        <taxon>Janibacter</taxon>
    </lineage>
</organism>
<evidence type="ECO:0000256" key="1">
    <source>
        <dbReference type="ARBA" id="ARBA00022679"/>
    </source>
</evidence>
<dbReference type="InterPro" id="IPR045975">
    <property type="entry name" value="DUF5931"/>
</dbReference>
<feature type="transmembrane region" description="Helical" evidence="4">
    <location>
        <begin position="51"/>
        <end position="71"/>
    </location>
</feature>
<reference evidence="7 8" key="1">
    <citation type="submission" date="2020-07" db="EMBL/GenBank/DDBJ databases">
        <title>Sequencing the genomes of 1000 actinobacteria strains.</title>
        <authorList>
            <person name="Klenk H.-P."/>
        </authorList>
    </citation>
    <scope>NUCLEOTIDE SEQUENCE [LARGE SCALE GENOMIC DNA]</scope>
    <source>
        <strain evidence="7 8">DSM 24723</strain>
    </source>
</reference>